<evidence type="ECO:0000313" key="2">
    <source>
        <dbReference type="EMBL" id="KGB25191.1"/>
    </source>
</evidence>
<keyword evidence="3" id="KW-1185">Reference proteome</keyword>
<evidence type="ECO:0000256" key="1">
    <source>
        <dbReference type="SAM" id="Phobius"/>
    </source>
</evidence>
<dbReference type="STRING" id="104102.AtDm6_0872"/>
<keyword evidence="1" id="KW-0812">Transmembrane</keyword>
<feature type="transmembrane region" description="Helical" evidence="1">
    <location>
        <begin position="108"/>
        <end position="130"/>
    </location>
</feature>
<keyword evidence="1" id="KW-0472">Membrane</keyword>
<keyword evidence="1" id="KW-1133">Transmembrane helix</keyword>
<accession>A0A094ZSQ9</accession>
<dbReference type="Proteomes" id="UP000029448">
    <property type="component" value="Unassembled WGS sequence"/>
</dbReference>
<sequence>MQGKVMLTDMKAKKRYLAEFSLCLGMYALTVFLVMSLFDHGAVGASWQPVMALLPMVPGAGFCWVILRQFGRMDELQRRIQFEALAFAFAGTALLTFSYGFLETVGFAKISMFSVWGIMAVLWCVGMIVAKRRYG</sequence>
<feature type="transmembrane region" description="Helical" evidence="1">
    <location>
        <begin position="82"/>
        <end position="102"/>
    </location>
</feature>
<feature type="transmembrane region" description="Helical" evidence="1">
    <location>
        <begin position="50"/>
        <end position="70"/>
    </location>
</feature>
<organism evidence="2 3">
    <name type="scientific">Acetobacter tropicalis</name>
    <dbReference type="NCBI Taxonomy" id="104102"/>
    <lineage>
        <taxon>Bacteria</taxon>
        <taxon>Pseudomonadati</taxon>
        <taxon>Pseudomonadota</taxon>
        <taxon>Alphaproteobacteria</taxon>
        <taxon>Acetobacterales</taxon>
        <taxon>Acetobacteraceae</taxon>
        <taxon>Acetobacter</taxon>
    </lineage>
</organism>
<dbReference type="PATRIC" id="fig|104102.7.peg.865"/>
<feature type="transmembrane region" description="Helical" evidence="1">
    <location>
        <begin position="16"/>
        <end position="38"/>
    </location>
</feature>
<reference evidence="2 3" key="1">
    <citation type="submission" date="2014-06" db="EMBL/GenBank/DDBJ databases">
        <title>Functional and comparative genomic analyses of the Drosophila gut microbiota identify candidate symbiosis factors.</title>
        <authorList>
            <person name="Newell P.D."/>
            <person name="Chaston J.M."/>
            <person name="Douglas A.E."/>
        </authorList>
    </citation>
    <scope>NUCLEOTIDE SEQUENCE [LARGE SCALE GENOMIC DNA]</scope>
    <source>
        <strain evidence="2 3">DmCS_006</strain>
    </source>
</reference>
<comment type="caution">
    <text evidence="2">The sequence shown here is derived from an EMBL/GenBank/DDBJ whole genome shotgun (WGS) entry which is preliminary data.</text>
</comment>
<protein>
    <submittedName>
        <fullName evidence="2">Uncharacterized protein</fullName>
    </submittedName>
</protein>
<name>A0A094ZSQ9_9PROT</name>
<dbReference type="EMBL" id="JOKM01000021">
    <property type="protein sequence ID" value="KGB25191.1"/>
    <property type="molecule type" value="Genomic_DNA"/>
</dbReference>
<evidence type="ECO:0000313" key="3">
    <source>
        <dbReference type="Proteomes" id="UP000029448"/>
    </source>
</evidence>
<gene>
    <name evidence="2" type="ORF">AtDm6_0872</name>
</gene>
<dbReference type="AlphaFoldDB" id="A0A094ZSQ9"/>
<proteinExistence type="predicted"/>